<reference evidence="1 2" key="1">
    <citation type="journal article" date="2016" name="Int. J. Syst. Evol. Microbiol.">
        <title>Pontibacter aydingkolensis sp. nov., isolated from soil of a salt lake.</title>
        <authorList>
            <person name="Osman G."/>
            <person name="Zhang T."/>
            <person name="Lou K."/>
            <person name="Gao Y."/>
            <person name="Chang W."/>
            <person name="Lin Q."/>
            <person name="Yang H.M."/>
            <person name="Huo X.D."/>
            <person name="Wang N."/>
        </authorList>
    </citation>
    <scope>NUCLEOTIDE SEQUENCE [LARGE SCALE GENOMIC DNA]</scope>
    <source>
        <strain evidence="1 2">KACC 19255</strain>
    </source>
</reference>
<dbReference type="Proteomes" id="UP000813018">
    <property type="component" value="Unassembled WGS sequence"/>
</dbReference>
<dbReference type="Pfam" id="PF10758">
    <property type="entry name" value="DUF2586"/>
    <property type="match status" value="1"/>
</dbReference>
<keyword evidence="2" id="KW-1185">Reference proteome</keyword>
<evidence type="ECO:0000313" key="1">
    <source>
        <dbReference type="EMBL" id="MBW7466198.1"/>
    </source>
</evidence>
<comment type="caution">
    <text evidence="1">The sequence shown here is derived from an EMBL/GenBank/DDBJ whole genome shotgun (WGS) entry which is preliminary data.</text>
</comment>
<gene>
    <name evidence="1" type="ORF">K0O23_03900</name>
</gene>
<protein>
    <submittedName>
        <fullName evidence="1">DUF2586 domain-containing protein</fullName>
    </submittedName>
</protein>
<organism evidence="1 2">
    <name type="scientific">Pontibacter aydingkolensis</name>
    <dbReference type="NCBI Taxonomy" id="1911536"/>
    <lineage>
        <taxon>Bacteria</taxon>
        <taxon>Pseudomonadati</taxon>
        <taxon>Bacteroidota</taxon>
        <taxon>Cytophagia</taxon>
        <taxon>Cytophagales</taxon>
        <taxon>Hymenobacteraceae</taxon>
        <taxon>Pontibacter</taxon>
    </lineage>
</organism>
<dbReference type="EMBL" id="JAHYXK010000002">
    <property type="protein sequence ID" value="MBW7466198.1"/>
    <property type="molecule type" value="Genomic_DNA"/>
</dbReference>
<accession>A0ABS7CQY2</accession>
<sequence>MALNDITFVKNGNGLGRRLQSADGVAGIVFYSAALPTGFSTTERIKIVYSVAEAEALGITSALFGSIHYQVKEFFRGNTSGKLYISINAVPASTYNFVEVTSLVNYSNGEIKLVGVVADASVFAAAQITTLNTIAEGLYASFKPVSILYGAKFSTLTTATLPSAIATAPYVTTVLASDGKSASVANVGLALGTVSKAKVSESIGWIRKFNLSDGIEMEEPAIATGDKVNALTDAALSDLKDKGYLVARKYTGIAGTYFADSLTSDAATSDYSTIENVRTINKAIMGVRTMLLPELMSPLTLSAGKLSEDTIAKFELLATQALESLQFAGELSSFTVLINPDQNVLASSKLEISLSLVPLGVARKIVVNIGYALK</sequence>
<name>A0ABS7CQY2_9BACT</name>
<proteinExistence type="predicted"/>
<dbReference type="InterPro" id="IPR019694">
    <property type="entry name" value="Phage_HP1_Orf23"/>
</dbReference>
<evidence type="ECO:0000313" key="2">
    <source>
        <dbReference type="Proteomes" id="UP000813018"/>
    </source>
</evidence>
<dbReference type="RefSeq" id="WP_219876077.1">
    <property type="nucleotide sequence ID" value="NZ_JAHYXK010000002.1"/>
</dbReference>